<proteinExistence type="predicted"/>
<feature type="chain" id="PRO_5011493257" evidence="1">
    <location>
        <begin position="22"/>
        <end position="85"/>
    </location>
</feature>
<evidence type="ECO:0000313" key="3">
    <source>
        <dbReference type="Proteomes" id="UP000199048"/>
    </source>
</evidence>
<dbReference type="Proteomes" id="UP000199048">
    <property type="component" value="Unassembled WGS sequence"/>
</dbReference>
<accession>A0A1I4PYZ2</accession>
<evidence type="ECO:0000256" key="1">
    <source>
        <dbReference type="SAM" id="SignalP"/>
    </source>
</evidence>
<keyword evidence="3" id="KW-1185">Reference proteome</keyword>
<evidence type="ECO:0000313" key="2">
    <source>
        <dbReference type="EMBL" id="SFM33041.1"/>
    </source>
</evidence>
<keyword evidence="1" id="KW-0732">Signal</keyword>
<organism evidence="2 3">
    <name type="scientific">Methylobacterium pseudosasicola</name>
    <dbReference type="NCBI Taxonomy" id="582667"/>
    <lineage>
        <taxon>Bacteria</taxon>
        <taxon>Pseudomonadati</taxon>
        <taxon>Pseudomonadota</taxon>
        <taxon>Alphaproteobacteria</taxon>
        <taxon>Hyphomicrobiales</taxon>
        <taxon>Methylobacteriaceae</taxon>
        <taxon>Methylobacterium</taxon>
    </lineage>
</organism>
<name>A0A1I4PYZ2_9HYPH</name>
<sequence length="85" mass="8738">MTTRILLGAALGLTLSTAALAQSYTAPAGIPATTAPGGLEGRAALPNLMNDRGRTVGLGQSYETTDDLVTGALRRPHRNYTGGVR</sequence>
<protein>
    <submittedName>
        <fullName evidence="2">Uncharacterized protein</fullName>
    </submittedName>
</protein>
<dbReference type="RefSeq" id="WP_092044148.1">
    <property type="nucleotide sequence ID" value="NZ_FOTK01000027.1"/>
</dbReference>
<feature type="signal peptide" evidence="1">
    <location>
        <begin position="1"/>
        <end position="21"/>
    </location>
</feature>
<gene>
    <name evidence="2" type="ORF">SAMN05192568_102745</name>
</gene>
<reference evidence="3" key="1">
    <citation type="submission" date="2016-10" db="EMBL/GenBank/DDBJ databases">
        <authorList>
            <person name="Varghese N."/>
            <person name="Submissions S."/>
        </authorList>
    </citation>
    <scope>NUCLEOTIDE SEQUENCE [LARGE SCALE GENOMIC DNA]</scope>
    <source>
        <strain evidence="3">BL36</strain>
    </source>
</reference>
<dbReference type="AlphaFoldDB" id="A0A1I4PYZ2"/>
<dbReference type="EMBL" id="FOTK01000027">
    <property type="protein sequence ID" value="SFM33041.1"/>
    <property type="molecule type" value="Genomic_DNA"/>
</dbReference>